<sequence length="80" mass="9478">MHRLNCSNCLVNCPRFFFFIIFLQVSGESDHFSDIMFSSIVNKNKIYLCVPLLVLLVEKKPSFFRYNENLHCFLSVYTFV</sequence>
<accession>A0AAD9QJX5</accession>
<dbReference type="Proteomes" id="UP001249851">
    <property type="component" value="Unassembled WGS sequence"/>
</dbReference>
<reference evidence="2" key="2">
    <citation type="journal article" date="2023" name="Science">
        <title>Genomic signatures of disease resistance in endangered staghorn corals.</title>
        <authorList>
            <person name="Vollmer S.V."/>
            <person name="Selwyn J.D."/>
            <person name="Despard B.A."/>
            <person name="Roesel C.L."/>
        </authorList>
    </citation>
    <scope>NUCLEOTIDE SEQUENCE</scope>
    <source>
        <strain evidence="2">K2</strain>
    </source>
</reference>
<gene>
    <name evidence="2" type="ORF">P5673_014333</name>
</gene>
<name>A0AAD9QJX5_ACRCE</name>
<protein>
    <recommendedName>
        <fullName evidence="4">Secreted protein</fullName>
    </recommendedName>
</protein>
<feature type="chain" id="PRO_5042082348" description="Secreted protein" evidence="1">
    <location>
        <begin position="28"/>
        <end position="80"/>
    </location>
</feature>
<keyword evidence="3" id="KW-1185">Reference proteome</keyword>
<evidence type="ECO:0008006" key="4">
    <source>
        <dbReference type="Google" id="ProtNLM"/>
    </source>
</evidence>
<dbReference type="EMBL" id="JARQWQ010000028">
    <property type="protein sequence ID" value="KAK2562642.1"/>
    <property type="molecule type" value="Genomic_DNA"/>
</dbReference>
<evidence type="ECO:0000256" key="1">
    <source>
        <dbReference type="SAM" id="SignalP"/>
    </source>
</evidence>
<comment type="caution">
    <text evidence="2">The sequence shown here is derived from an EMBL/GenBank/DDBJ whole genome shotgun (WGS) entry which is preliminary data.</text>
</comment>
<evidence type="ECO:0000313" key="2">
    <source>
        <dbReference type="EMBL" id="KAK2562642.1"/>
    </source>
</evidence>
<feature type="signal peptide" evidence="1">
    <location>
        <begin position="1"/>
        <end position="27"/>
    </location>
</feature>
<evidence type="ECO:0000313" key="3">
    <source>
        <dbReference type="Proteomes" id="UP001249851"/>
    </source>
</evidence>
<reference evidence="2" key="1">
    <citation type="journal article" date="2023" name="G3 (Bethesda)">
        <title>Whole genome assembly and annotation of the endangered Caribbean coral Acropora cervicornis.</title>
        <authorList>
            <person name="Selwyn J.D."/>
            <person name="Vollmer S.V."/>
        </authorList>
    </citation>
    <scope>NUCLEOTIDE SEQUENCE</scope>
    <source>
        <strain evidence="2">K2</strain>
    </source>
</reference>
<keyword evidence="1" id="KW-0732">Signal</keyword>
<dbReference type="AlphaFoldDB" id="A0AAD9QJX5"/>
<organism evidence="2 3">
    <name type="scientific">Acropora cervicornis</name>
    <name type="common">Staghorn coral</name>
    <dbReference type="NCBI Taxonomy" id="6130"/>
    <lineage>
        <taxon>Eukaryota</taxon>
        <taxon>Metazoa</taxon>
        <taxon>Cnidaria</taxon>
        <taxon>Anthozoa</taxon>
        <taxon>Hexacorallia</taxon>
        <taxon>Scleractinia</taxon>
        <taxon>Astrocoeniina</taxon>
        <taxon>Acroporidae</taxon>
        <taxon>Acropora</taxon>
    </lineage>
</organism>
<proteinExistence type="predicted"/>